<reference evidence="1 2" key="1">
    <citation type="journal article" date="2016" name="Syst. Appl. Microbiol.">
        <title>Pararhizobium polonicum sp. nov. isolated from tumors on stone fruit rootstocks.</title>
        <authorList>
            <person name="Pulawska J."/>
            <person name="Kuzmanovic N."/>
            <person name="Willems A."/>
            <person name="Pothier J.F."/>
        </authorList>
    </citation>
    <scope>NUCLEOTIDE SEQUENCE [LARGE SCALE GENOMIC DNA]</scope>
    <source>
        <strain evidence="1 2">F5.1</strain>
    </source>
</reference>
<proteinExistence type="predicted"/>
<evidence type="ECO:0000313" key="2">
    <source>
        <dbReference type="Proteomes" id="UP000093111"/>
    </source>
</evidence>
<keyword evidence="2" id="KW-1185">Reference proteome</keyword>
<evidence type="ECO:0000313" key="1">
    <source>
        <dbReference type="EMBL" id="OBZ93629.1"/>
    </source>
</evidence>
<dbReference type="EMBL" id="LGLV01000013">
    <property type="protein sequence ID" value="OBZ93629.1"/>
    <property type="molecule type" value="Genomic_DNA"/>
</dbReference>
<comment type="caution">
    <text evidence="1">The sequence shown here is derived from an EMBL/GenBank/DDBJ whole genome shotgun (WGS) entry which is preliminary data.</text>
</comment>
<name>A0A1C7NX96_9HYPH</name>
<organism evidence="1 2">
    <name type="scientific">Pararhizobium polonicum</name>
    <dbReference type="NCBI Taxonomy" id="1612624"/>
    <lineage>
        <taxon>Bacteria</taxon>
        <taxon>Pseudomonadati</taxon>
        <taxon>Pseudomonadota</taxon>
        <taxon>Alphaproteobacteria</taxon>
        <taxon>Hyphomicrobiales</taxon>
        <taxon>Rhizobiaceae</taxon>
        <taxon>Rhizobium/Agrobacterium group</taxon>
        <taxon>Pararhizobium</taxon>
    </lineage>
</organism>
<dbReference type="STRING" id="1612624.ADU59_20530"/>
<accession>A0A1C7NX96</accession>
<dbReference type="AlphaFoldDB" id="A0A1C7NX96"/>
<protein>
    <submittedName>
        <fullName evidence="1">Uncharacterized protein</fullName>
    </submittedName>
</protein>
<dbReference type="Proteomes" id="UP000093111">
    <property type="component" value="Unassembled WGS sequence"/>
</dbReference>
<sequence length="72" mass="7560">MSLLSFCLSAGFGEKPAGQRRGLQVPGLTGERAVGQRRQTVFVVVLAVVLEDIEKERTCPAANAGAISAAME</sequence>
<gene>
    <name evidence="1" type="ORF">ADU59_20530</name>
</gene>